<gene>
    <name evidence="1" type="ORF">HF838_12925</name>
</gene>
<dbReference type="AlphaFoldDB" id="A0A848CP36"/>
<evidence type="ECO:0000313" key="1">
    <source>
        <dbReference type="EMBL" id="NME99164.1"/>
    </source>
</evidence>
<reference evidence="1 2" key="1">
    <citation type="submission" date="2020-04" db="EMBL/GenBank/DDBJ databases">
        <authorList>
            <person name="Hitch T.C.A."/>
            <person name="Wylensek D."/>
            <person name="Clavel T."/>
        </authorList>
    </citation>
    <scope>NUCLEOTIDE SEQUENCE [LARGE SCALE GENOMIC DNA]</scope>
    <source>
        <strain evidence="1 2">WB01_D5_05</strain>
    </source>
</reference>
<dbReference type="RefSeq" id="WP_021620105.1">
    <property type="nucleotide sequence ID" value="NZ_CABKST010000074.1"/>
</dbReference>
<name>A0A848CP36_ANEAE</name>
<dbReference type="Proteomes" id="UP000561326">
    <property type="component" value="Unassembled WGS sequence"/>
</dbReference>
<proteinExistence type="predicted"/>
<protein>
    <submittedName>
        <fullName evidence="1">Uncharacterized protein</fullName>
    </submittedName>
</protein>
<comment type="caution">
    <text evidence="1">The sequence shown here is derived from an EMBL/GenBank/DDBJ whole genome shotgun (WGS) entry which is preliminary data.</text>
</comment>
<accession>A0A848CP36</accession>
<sequence length="82" mass="10076">MNQENGEEKVYKQATERRGRFEFKVEGLKDGYRFTVRGDEEKLKEQRRVGAAFVNFLKQSERAGWWIPWPFRLLLRFWSRYK</sequence>
<organism evidence="1 2">
    <name type="scientific">Aneurinibacillus aneurinilyticus</name>
    <name type="common">Bacillus aneurinolyticus</name>
    <dbReference type="NCBI Taxonomy" id="1391"/>
    <lineage>
        <taxon>Bacteria</taxon>
        <taxon>Bacillati</taxon>
        <taxon>Bacillota</taxon>
        <taxon>Bacilli</taxon>
        <taxon>Bacillales</taxon>
        <taxon>Paenibacillaceae</taxon>
        <taxon>Aneurinibacillus group</taxon>
        <taxon>Aneurinibacillus</taxon>
    </lineage>
</organism>
<dbReference type="EMBL" id="JABAGO010000023">
    <property type="protein sequence ID" value="NME99164.1"/>
    <property type="molecule type" value="Genomic_DNA"/>
</dbReference>
<dbReference type="OrthoDB" id="2453377at2"/>
<dbReference type="GeneID" id="92838045"/>
<evidence type="ECO:0000313" key="2">
    <source>
        <dbReference type="Proteomes" id="UP000561326"/>
    </source>
</evidence>